<dbReference type="InterPro" id="IPR029021">
    <property type="entry name" value="Prot-tyrosine_phosphatase-like"/>
</dbReference>
<evidence type="ECO:0000256" key="12">
    <source>
        <dbReference type="PIRSR" id="PIRSR630564-2"/>
    </source>
</evidence>
<dbReference type="InterPro" id="IPR011993">
    <property type="entry name" value="PH-like_dom_sf"/>
</dbReference>
<feature type="active site" description="Phosphocysteine intermediate" evidence="11">
    <location>
        <position position="420"/>
    </location>
</feature>
<organism evidence="16 17">
    <name type="scientific">Clunio marinus</name>
    <dbReference type="NCBI Taxonomy" id="568069"/>
    <lineage>
        <taxon>Eukaryota</taxon>
        <taxon>Metazoa</taxon>
        <taxon>Ecdysozoa</taxon>
        <taxon>Arthropoda</taxon>
        <taxon>Hexapoda</taxon>
        <taxon>Insecta</taxon>
        <taxon>Pterygota</taxon>
        <taxon>Neoptera</taxon>
        <taxon>Endopterygota</taxon>
        <taxon>Diptera</taxon>
        <taxon>Nematocera</taxon>
        <taxon>Chironomoidea</taxon>
        <taxon>Chironomidae</taxon>
        <taxon>Clunio</taxon>
    </lineage>
</organism>
<evidence type="ECO:0000256" key="2">
    <source>
        <dbReference type="ARBA" id="ARBA00007471"/>
    </source>
</evidence>
<dbReference type="SMART" id="SM00064">
    <property type="entry name" value="FYVE"/>
    <property type="match status" value="1"/>
</dbReference>
<dbReference type="InterPro" id="IPR010569">
    <property type="entry name" value="Myotubularin-like_Pase_dom"/>
</dbReference>
<comment type="similarity">
    <text evidence="2">Belongs to the protein-tyrosine phosphatase family. Non-receptor class myotubularin subfamily.</text>
</comment>
<keyword evidence="9" id="KW-0472">Membrane</keyword>
<dbReference type="EC" id="3.1.3.95" evidence="3"/>
<dbReference type="GO" id="GO:0016020">
    <property type="term" value="C:membrane"/>
    <property type="evidence" value="ECO:0007669"/>
    <property type="project" value="UniProtKB-SubCell"/>
</dbReference>
<dbReference type="SMART" id="SM00404">
    <property type="entry name" value="PTPc_motif"/>
    <property type="match status" value="1"/>
</dbReference>
<evidence type="ECO:0000313" key="17">
    <source>
        <dbReference type="Proteomes" id="UP000183832"/>
    </source>
</evidence>
<dbReference type="GO" id="GO:0046856">
    <property type="term" value="P:phosphatidylinositol dephosphorylation"/>
    <property type="evidence" value="ECO:0007669"/>
    <property type="project" value="TreeGrafter"/>
</dbReference>
<keyword evidence="7" id="KW-0862">Zinc</keyword>
<dbReference type="CDD" id="cd13210">
    <property type="entry name" value="PH-GRAM_MTMR6-like"/>
    <property type="match status" value="1"/>
</dbReference>
<dbReference type="CDD" id="cd15738">
    <property type="entry name" value="FYVE_MTMR_unchar"/>
    <property type="match status" value="1"/>
</dbReference>
<protein>
    <recommendedName>
        <fullName evidence="3">phosphatidylinositol-3,5-bisphosphate 3-phosphatase</fullName>
        <ecNumber evidence="3">3.1.3.95</ecNumber>
    </recommendedName>
    <alternativeName>
        <fullName evidence="10">Phosphatidylinositol-3,5-bisphosphate 3-phosphatase</fullName>
    </alternativeName>
</protein>
<dbReference type="Pfam" id="PF21098">
    <property type="entry name" value="PH-GRAM_MTMR6-like"/>
    <property type="match status" value="1"/>
</dbReference>
<evidence type="ECO:0000256" key="9">
    <source>
        <dbReference type="ARBA" id="ARBA00023136"/>
    </source>
</evidence>
<dbReference type="GO" id="GO:0052629">
    <property type="term" value="F:phosphatidylinositol-3,5-bisphosphate 3-phosphatase activity"/>
    <property type="evidence" value="ECO:0007669"/>
    <property type="project" value="UniProtKB-EC"/>
</dbReference>
<evidence type="ECO:0000256" key="3">
    <source>
        <dbReference type="ARBA" id="ARBA00012903"/>
    </source>
</evidence>
<dbReference type="STRING" id="568069.A0A1J1HY47"/>
<dbReference type="OrthoDB" id="271628at2759"/>
<dbReference type="InterPro" id="IPR000306">
    <property type="entry name" value="Znf_FYVE"/>
</dbReference>
<dbReference type="PROSITE" id="PS00383">
    <property type="entry name" value="TYR_PHOSPHATASE_1"/>
    <property type="match status" value="1"/>
</dbReference>
<evidence type="ECO:0000256" key="13">
    <source>
        <dbReference type="PROSITE-ProRule" id="PRU00091"/>
    </source>
</evidence>
<dbReference type="AlphaFoldDB" id="A0A1J1HY47"/>
<dbReference type="PROSITE" id="PS51339">
    <property type="entry name" value="PPASE_MYOTUBULARIN"/>
    <property type="match status" value="1"/>
</dbReference>
<dbReference type="InterPro" id="IPR016130">
    <property type="entry name" value="Tyr_Pase_AS"/>
</dbReference>
<dbReference type="Pfam" id="PF06602">
    <property type="entry name" value="Myotub-related"/>
    <property type="match status" value="1"/>
</dbReference>
<feature type="binding site" evidence="12">
    <location>
        <begin position="360"/>
        <end position="361"/>
    </location>
    <ligand>
        <name>substrate</name>
    </ligand>
</feature>
<keyword evidence="4" id="KW-0479">Metal-binding</keyword>
<keyword evidence="5 13" id="KW-0863">Zinc-finger</keyword>
<dbReference type="SUPFAM" id="SSF50729">
    <property type="entry name" value="PH domain-like"/>
    <property type="match status" value="1"/>
</dbReference>
<evidence type="ECO:0000259" key="15">
    <source>
        <dbReference type="PROSITE" id="PS51339"/>
    </source>
</evidence>
<evidence type="ECO:0000256" key="4">
    <source>
        <dbReference type="ARBA" id="ARBA00022723"/>
    </source>
</evidence>
<keyword evidence="6" id="KW-0378">Hydrolase</keyword>
<gene>
    <name evidence="16" type="ORF">CLUMA_CG006044</name>
</gene>
<evidence type="ECO:0000256" key="7">
    <source>
        <dbReference type="ARBA" id="ARBA00022833"/>
    </source>
</evidence>
<dbReference type="PANTHER" id="PTHR10807">
    <property type="entry name" value="MYOTUBULARIN-RELATED"/>
    <property type="match status" value="1"/>
</dbReference>
<dbReference type="PANTHER" id="PTHR10807:SF8">
    <property type="entry name" value="PHOSPHATIDYLINOSITOL-3-PHOSPHATE PHOSPHATASE"/>
    <property type="match status" value="1"/>
</dbReference>
<keyword evidence="8" id="KW-0443">Lipid metabolism</keyword>
<feature type="domain" description="FYVE-type" evidence="14">
    <location>
        <begin position="713"/>
        <end position="764"/>
    </location>
</feature>
<dbReference type="SUPFAM" id="SSF52799">
    <property type="entry name" value="(Phosphotyrosine protein) phosphatases II"/>
    <property type="match status" value="1"/>
</dbReference>
<evidence type="ECO:0000313" key="16">
    <source>
        <dbReference type="EMBL" id="CRK92482.1"/>
    </source>
</evidence>
<dbReference type="InterPro" id="IPR017455">
    <property type="entry name" value="Znf_FYVE-rel"/>
</dbReference>
<evidence type="ECO:0000256" key="10">
    <source>
        <dbReference type="ARBA" id="ARBA00032571"/>
    </source>
</evidence>
<dbReference type="Gene3D" id="2.30.29.30">
    <property type="entry name" value="Pleckstrin-homology domain (PH domain)/Phosphotyrosine-binding domain (PTB)"/>
    <property type="match status" value="1"/>
</dbReference>
<dbReference type="Gene3D" id="3.30.40.10">
    <property type="entry name" value="Zinc/RING finger domain, C3HC4 (zinc finger)"/>
    <property type="match status" value="1"/>
</dbReference>
<dbReference type="InterPro" id="IPR011011">
    <property type="entry name" value="Znf_FYVE_PHD"/>
</dbReference>
<evidence type="ECO:0000256" key="6">
    <source>
        <dbReference type="ARBA" id="ARBA00022801"/>
    </source>
</evidence>
<dbReference type="GO" id="GO:0008270">
    <property type="term" value="F:zinc ion binding"/>
    <property type="evidence" value="ECO:0007669"/>
    <property type="project" value="UniProtKB-KW"/>
</dbReference>
<sequence length="768" mass="88027">MEHIKIPKISDYSDDSIVQPSDFKQDFDLVSPEEIKYFNETLVNDYEELNRSPLIFGLPIPQKVADLRNWMEENLHPQLRIDHEPIFFHDILVIRKVENVRMIDRYNNKNSIVGTLYLTATHLIFVDPEANAETWILHMHIASVEKLPLSTTGSPLLIRCKTFLSVTFVIAKERDSHDVYSTLIKLCQPVNIQNLYCFQYTSSSEELVKSAGWDFFKLENEFRRMKVPNDEWQLTTMNKDYALCDTYPSQLIVPRAADKSILLGSSQFRSKGRLPALTYLHSNKASISRCSQPLSGFSARCMEDEQMLQEIKKTNPHSKVLYVVDTRPRINAMANRAAGKGYENELFYENTKFHFLGIENIHTMRASLVKLIETCEQKSMNGFLSSLESSGWLKHIRSMLDTSSFIANAISKGISVMVHCSDGWDRTSQVCSLAALMLDPFYRTIKGFQTLIEKDWLAFGHKFNDRCGHLQTDPKEISPVFTQFLDSTWQLMLQRPNAFEFNERFLLILHDHVMSCQFGTFIGNCEKDRIDLKVSEKTFSLWGYMANHMNEYINPLYCPGEVEDIKPNLSPQLIRFWRGMYARFESGVHPRENIGDTLLESREHCASLEDHVQHLTKRIGSIKNLISKSAKKLQTNSANLLQTATGRSINDNKFNYDNKKLSELQSADHDHPLKSDDVLSISDCNNEVNQITNEINSVALDWKSLRSASVCACSTPFSQEMKKTHCWRCGEIFCTRCIDKTFPLPGHNSGKPVPVCRACLKIVSQVSP</sequence>
<feature type="domain" description="Myotubularin phosphatase" evidence="15">
    <location>
        <begin position="212"/>
        <end position="581"/>
    </location>
</feature>
<dbReference type="InterPro" id="IPR013083">
    <property type="entry name" value="Znf_RING/FYVE/PHD"/>
</dbReference>
<dbReference type="GO" id="GO:0004438">
    <property type="term" value="F:phosphatidylinositol-3-phosphate phosphatase activity"/>
    <property type="evidence" value="ECO:0007669"/>
    <property type="project" value="TreeGrafter"/>
</dbReference>
<dbReference type="GO" id="GO:0005737">
    <property type="term" value="C:cytoplasm"/>
    <property type="evidence" value="ECO:0007669"/>
    <property type="project" value="TreeGrafter"/>
</dbReference>
<evidence type="ECO:0000256" key="11">
    <source>
        <dbReference type="PIRSR" id="PIRSR630564-1"/>
    </source>
</evidence>
<proteinExistence type="inferred from homology"/>
<dbReference type="Pfam" id="PF01363">
    <property type="entry name" value="FYVE"/>
    <property type="match status" value="1"/>
</dbReference>
<evidence type="ECO:0000259" key="14">
    <source>
        <dbReference type="PROSITE" id="PS50178"/>
    </source>
</evidence>
<dbReference type="CDD" id="cd14532">
    <property type="entry name" value="PTP-MTMR6-like"/>
    <property type="match status" value="1"/>
</dbReference>
<reference evidence="16 17" key="1">
    <citation type="submission" date="2015-04" db="EMBL/GenBank/DDBJ databases">
        <authorList>
            <person name="Syromyatnikov M.Y."/>
            <person name="Popov V.N."/>
        </authorList>
    </citation>
    <scope>NUCLEOTIDE SEQUENCE [LARGE SCALE GENOMIC DNA]</scope>
</reference>
<evidence type="ECO:0000256" key="1">
    <source>
        <dbReference type="ARBA" id="ARBA00004370"/>
    </source>
</evidence>
<dbReference type="InterPro" id="IPR048994">
    <property type="entry name" value="PH-GRAM_MTMR6-9"/>
</dbReference>
<dbReference type="InterPro" id="IPR003595">
    <property type="entry name" value="Tyr_Pase_cat"/>
</dbReference>
<accession>A0A1J1HY47</accession>
<name>A0A1J1HY47_9DIPT</name>
<comment type="subcellular location">
    <subcellularLocation>
        <location evidence="1">Membrane</location>
    </subcellularLocation>
</comment>
<evidence type="ECO:0000256" key="8">
    <source>
        <dbReference type="ARBA" id="ARBA00023098"/>
    </source>
</evidence>
<keyword evidence="17" id="KW-1185">Reference proteome</keyword>
<dbReference type="EMBL" id="CVRI01000029">
    <property type="protein sequence ID" value="CRK92482.1"/>
    <property type="molecule type" value="Genomic_DNA"/>
</dbReference>
<dbReference type="Proteomes" id="UP000183832">
    <property type="component" value="Unassembled WGS sequence"/>
</dbReference>
<dbReference type="FunFam" id="2.30.29.30:FF:000135">
    <property type="entry name" value="Myotubularin related protein 6"/>
    <property type="match status" value="1"/>
</dbReference>
<dbReference type="PROSITE" id="PS50178">
    <property type="entry name" value="ZF_FYVE"/>
    <property type="match status" value="1"/>
</dbReference>
<evidence type="ECO:0000256" key="5">
    <source>
        <dbReference type="ARBA" id="ARBA00022771"/>
    </source>
</evidence>
<feature type="binding site" evidence="12">
    <location>
        <begin position="420"/>
        <end position="426"/>
    </location>
    <ligand>
        <name>substrate</name>
    </ligand>
</feature>
<dbReference type="InterPro" id="IPR030564">
    <property type="entry name" value="Myotubularin"/>
</dbReference>
<dbReference type="SUPFAM" id="SSF57903">
    <property type="entry name" value="FYVE/PHD zinc finger"/>
    <property type="match status" value="1"/>
</dbReference>